<organism evidence="5 6">
    <name type="scientific">Drosophila lebanonensis</name>
    <name type="common">Fruit fly</name>
    <name type="synonym">Scaptodrosophila lebanonensis</name>
    <dbReference type="NCBI Taxonomy" id="7225"/>
    <lineage>
        <taxon>Eukaryota</taxon>
        <taxon>Metazoa</taxon>
        <taxon>Ecdysozoa</taxon>
        <taxon>Arthropoda</taxon>
        <taxon>Hexapoda</taxon>
        <taxon>Insecta</taxon>
        <taxon>Pterygota</taxon>
        <taxon>Neoptera</taxon>
        <taxon>Endopterygota</taxon>
        <taxon>Diptera</taxon>
        <taxon>Brachycera</taxon>
        <taxon>Muscomorpha</taxon>
        <taxon>Ephydroidea</taxon>
        <taxon>Drosophilidae</taxon>
        <taxon>Scaptodrosophila</taxon>
    </lineage>
</organism>
<accession>A0A6J2T7U4</accession>
<dbReference type="GO" id="GO:0042054">
    <property type="term" value="F:histone methyltransferase activity"/>
    <property type="evidence" value="ECO:0007669"/>
    <property type="project" value="TreeGrafter"/>
</dbReference>
<dbReference type="PANTHER" id="PTHR11006">
    <property type="entry name" value="PROTEIN ARGININE N-METHYLTRANSFERASE"/>
    <property type="match status" value="1"/>
</dbReference>
<dbReference type="InterPro" id="IPR055135">
    <property type="entry name" value="PRMT_dom"/>
</dbReference>
<dbReference type="Gene3D" id="3.40.50.150">
    <property type="entry name" value="Vaccinia Virus protein VP39"/>
    <property type="match status" value="1"/>
</dbReference>
<dbReference type="AlphaFoldDB" id="A0A6J2T7U4"/>
<name>A0A6J2T7U4_DROLE</name>
<reference evidence="6" key="1">
    <citation type="submission" date="2025-08" db="UniProtKB">
        <authorList>
            <consortium name="RefSeq"/>
        </authorList>
    </citation>
    <scope>IDENTIFICATION</scope>
    <source>
        <strain evidence="6">11010-0011.00</strain>
        <tissue evidence="6">Whole body</tissue>
    </source>
</reference>
<dbReference type="InterPro" id="IPR029063">
    <property type="entry name" value="SAM-dependent_MTases_sf"/>
</dbReference>
<dbReference type="Proteomes" id="UP000504634">
    <property type="component" value="Unplaced"/>
</dbReference>
<evidence type="ECO:0000256" key="1">
    <source>
        <dbReference type="ARBA" id="ARBA00022603"/>
    </source>
</evidence>
<evidence type="ECO:0000256" key="3">
    <source>
        <dbReference type="ARBA" id="ARBA00022691"/>
    </source>
</evidence>
<proteinExistence type="predicted"/>
<sequence length="338" mass="38106">MAQALTTTSFCDSCKLDTRLLNEHYCVAFIKKNVGLFRNKVVLDLGCRSGYLTIYAIEYGQVEKVFVWGVGAMTNMASYFEALLGKEKEKRILQLEGALDDIILPGGHPRVDIILSEWIGSCVFGDSLFKELIYARDNWLVPGGIIIPNLANLYIAGISYNPIPAKSNISQVEFSNEEQHCTLLEEQVKKEQLMTEEFLVNSVNMHTAKVSDIDFEAEFKLKPLRDGQFNAFAVFYNVGFIDANGRTDILFSTSPKAIKTNMEQVILLTEKTEIKRKMTITGYFGIKPNEMEYRGVELSVRLSDGEDKADDDVEIIEQEGNENDVIVLDEDDDDDDDD</sequence>
<keyword evidence="2" id="KW-0808">Transferase</keyword>
<dbReference type="Gene3D" id="2.70.160.11">
    <property type="entry name" value="Hnrnp arginine n-methyltransferase1"/>
    <property type="match status" value="1"/>
</dbReference>
<evidence type="ECO:0000313" key="6">
    <source>
        <dbReference type="RefSeq" id="XP_030371203.1"/>
    </source>
</evidence>
<dbReference type="GO" id="GO:0035242">
    <property type="term" value="F:protein-arginine omega-N asymmetric methyltransferase activity"/>
    <property type="evidence" value="ECO:0007669"/>
    <property type="project" value="TreeGrafter"/>
</dbReference>
<dbReference type="SUPFAM" id="SSF53335">
    <property type="entry name" value="S-adenosyl-L-methionine-dependent methyltransferases"/>
    <property type="match status" value="1"/>
</dbReference>
<evidence type="ECO:0000313" key="5">
    <source>
        <dbReference type="Proteomes" id="UP000504634"/>
    </source>
</evidence>
<dbReference type="RefSeq" id="XP_030371203.1">
    <property type="nucleotide sequence ID" value="XM_030515343.1"/>
</dbReference>
<evidence type="ECO:0000256" key="2">
    <source>
        <dbReference type="ARBA" id="ARBA00022679"/>
    </source>
</evidence>
<dbReference type="PANTHER" id="PTHR11006:SF124">
    <property type="entry name" value="ARGININE METHYLTRANSFERASE 1-RELATED"/>
    <property type="match status" value="1"/>
</dbReference>
<gene>
    <name evidence="6" type="primary">LOC115621643</name>
</gene>
<dbReference type="GO" id="GO:0005634">
    <property type="term" value="C:nucleus"/>
    <property type="evidence" value="ECO:0007669"/>
    <property type="project" value="TreeGrafter"/>
</dbReference>
<dbReference type="GO" id="GO:0032259">
    <property type="term" value="P:methylation"/>
    <property type="evidence" value="ECO:0007669"/>
    <property type="project" value="UniProtKB-KW"/>
</dbReference>
<dbReference type="InterPro" id="IPR025799">
    <property type="entry name" value="Arg_MeTrfase"/>
</dbReference>
<protein>
    <submittedName>
        <fullName evidence="6">Protein arginine N-methyltransferase 1</fullName>
    </submittedName>
</protein>
<evidence type="ECO:0000259" key="4">
    <source>
        <dbReference type="Pfam" id="PF22528"/>
    </source>
</evidence>
<keyword evidence="3" id="KW-0949">S-adenosyl-L-methionine</keyword>
<keyword evidence="1" id="KW-0489">Methyltransferase</keyword>
<dbReference type="CTD" id="41698"/>
<dbReference type="Pfam" id="PF22528">
    <property type="entry name" value="PRMT_C"/>
    <property type="match status" value="1"/>
</dbReference>
<feature type="domain" description="Protein arginine N-methyltransferase" evidence="4">
    <location>
        <begin position="182"/>
        <end position="301"/>
    </location>
</feature>
<dbReference type="OrthoDB" id="7880418at2759"/>
<dbReference type="GeneID" id="115621643"/>
<dbReference type="GO" id="GO:0035241">
    <property type="term" value="F:protein-arginine omega-N monomethyltransferase activity"/>
    <property type="evidence" value="ECO:0007669"/>
    <property type="project" value="TreeGrafter"/>
</dbReference>
<keyword evidence="5" id="KW-1185">Reference proteome</keyword>